<protein>
    <recommendedName>
        <fullName evidence="4">FAD-binding domain-containing protein</fullName>
    </recommendedName>
</protein>
<dbReference type="PRINTS" id="PR00420">
    <property type="entry name" value="RNGMNOXGNASE"/>
</dbReference>
<keyword evidence="3" id="KW-0560">Oxidoreductase</keyword>
<proteinExistence type="predicted"/>
<dbReference type="InterPro" id="IPR036188">
    <property type="entry name" value="FAD/NAD-bd_sf"/>
</dbReference>
<evidence type="ECO:0000256" key="2">
    <source>
        <dbReference type="ARBA" id="ARBA00022827"/>
    </source>
</evidence>
<sequence>MSLSILIIGTGIAGPTLALLLQRASPTHTITLIERAPTLRASGLQLDFKAQGTPIMRKMGLLEAMRAHRVDETGARVVGARGETLAEYGVKNSAKTEGAQSGLTNEIEIMRGDMVRVLYEAGVAERQRLESEGVKGGGLKYVFGASVKEVVQRGQQGVDVTFGDGREERFDLVVGADGQNSRTRKMAFGAEVSAEAFKELGSQVAYFNVPRGNGDGTIARLFFAAKSRAVMVRNGGRPMTQIYMFSQHNMEKIRESYGKSVAEQKAVWTETFKGAGWETDRFLEGMQTADDFYSHQLAQVKLLALYKGRIALVGDAGYCPSVMTGKGTTAAFIGAYVLAGELARQTHDVDAALKSYDEVMKEPVKLAQIIGSNMTLPSSSLAVWFIRNGLWAASTLKIDKLFMNMMPQKKDALEAWPLPEYPELNLVE</sequence>
<evidence type="ECO:0000256" key="3">
    <source>
        <dbReference type="ARBA" id="ARBA00023002"/>
    </source>
</evidence>
<accession>A0ABR3QTM6</accession>
<name>A0ABR3QTM6_9PLEO</name>
<evidence type="ECO:0000313" key="6">
    <source>
        <dbReference type="Proteomes" id="UP001521785"/>
    </source>
</evidence>
<keyword evidence="6" id="KW-1185">Reference proteome</keyword>
<evidence type="ECO:0000259" key="4">
    <source>
        <dbReference type="Pfam" id="PF01494"/>
    </source>
</evidence>
<keyword evidence="1" id="KW-0285">Flavoprotein</keyword>
<dbReference type="Gene3D" id="3.50.50.60">
    <property type="entry name" value="FAD/NAD(P)-binding domain"/>
    <property type="match status" value="1"/>
</dbReference>
<dbReference type="SUPFAM" id="SSF51905">
    <property type="entry name" value="FAD/NAD(P)-binding domain"/>
    <property type="match status" value="1"/>
</dbReference>
<comment type="caution">
    <text evidence="5">The sequence shown here is derived from an EMBL/GenBank/DDBJ whole genome shotgun (WGS) entry which is preliminary data.</text>
</comment>
<dbReference type="PANTHER" id="PTHR46865">
    <property type="entry name" value="OXIDOREDUCTASE-RELATED"/>
    <property type="match status" value="1"/>
</dbReference>
<feature type="domain" description="FAD-binding" evidence="4">
    <location>
        <begin position="4"/>
        <end position="358"/>
    </location>
</feature>
<dbReference type="EMBL" id="JAKJXO020000016">
    <property type="protein sequence ID" value="KAL1595244.1"/>
    <property type="molecule type" value="Genomic_DNA"/>
</dbReference>
<gene>
    <name evidence="5" type="ORF">SLS60_009933</name>
</gene>
<dbReference type="InterPro" id="IPR051704">
    <property type="entry name" value="FAD_aromatic-hydroxylase"/>
</dbReference>
<evidence type="ECO:0000256" key="1">
    <source>
        <dbReference type="ARBA" id="ARBA00022630"/>
    </source>
</evidence>
<dbReference type="PANTHER" id="PTHR46865:SF7">
    <property type="entry name" value="MONOOXYGENASE, PUTATIVE (AFU_ORTHOLOGUE AFUA_8G07040)-RELATED"/>
    <property type="match status" value="1"/>
</dbReference>
<dbReference type="Proteomes" id="UP001521785">
    <property type="component" value="Unassembled WGS sequence"/>
</dbReference>
<dbReference type="Pfam" id="PF01494">
    <property type="entry name" value="FAD_binding_3"/>
    <property type="match status" value="1"/>
</dbReference>
<evidence type="ECO:0000313" key="5">
    <source>
        <dbReference type="EMBL" id="KAL1595244.1"/>
    </source>
</evidence>
<organism evidence="5 6">
    <name type="scientific">Paraconiothyrium brasiliense</name>
    <dbReference type="NCBI Taxonomy" id="300254"/>
    <lineage>
        <taxon>Eukaryota</taxon>
        <taxon>Fungi</taxon>
        <taxon>Dikarya</taxon>
        <taxon>Ascomycota</taxon>
        <taxon>Pezizomycotina</taxon>
        <taxon>Dothideomycetes</taxon>
        <taxon>Pleosporomycetidae</taxon>
        <taxon>Pleosporales</taxon>
        <taxon>Massarineae</taxon>
        <taxon>Didymosphaeriaceae</taxon>
        <taxon>Paraconiothyrium</taxon>
    </lineage>
</organism>
<dbReference type="InterPro" id="IPR002938">
    <property type="entry name" value="FAD-bd"/>
</dbReference>
<reference evidence="5 6" key="1">
    <citation type="submission" date="2024-02" db="EMBL/GenBank/DDBJ databases">
        <title>De novo assembly and annotation of 12 fungi associated with fruit tree decline syndrome in Ontario, Canada.</title>
        <authorList>
            <person name="Sulman M."/>
            <person name="Ellouze W."/>
            <person name="Ilyukhin E."/>
        </authorList>
    </citation>
    <scope>NUCLEOTIDE SEQUENCE [LARGE SCALE GENOMIC DNA]</scope>
    <source>
        <strain evidence="5 6">M42-189</strain>
    </source>
</reference>
<keyword evidence="2" id="KW-0274">FAD</keyword>